<evidence type="ECO:0000313" key="2">
    <source>
        <dbReference type="EMBL" id="MRG98570.1"/>
    </source>
</evidence>
<feature type="region of interest" description="Disordered" evidence="1">
    <location>
        <begin position="27"/>
        <end position="103"/>
    </location>
</feature>
<comment type="caution">
    <text evidence="2">The sequence shown here is derived from an EMBL/GenBank/DDBJ whole genome shotgun (WGS) entry which is preliminary data.</text>
</comment>
<keyword evidence="3" id="KW-1185">Reference proteome</keyword>
<name>A0A6N7Q6N1_9BACT</name>
<protein>
    <recommendedName>
        <fullName evidence="4">PEGA domain-containing protein</fullName>
    </recommendedName>
</protein>
<accession>A0A6N7Q6N1</accession>
<dbReference type="AlphaFoldDB" id="A0A6N7Q6N1"/>
<evidence type="ECO:0000256" key="1">
    <source>
        <dbReference type="SAM" id="MobiDB-lite"/>
    </source>
</evidence>
<dbReference type="Proteomes" id="UP000440224">
    <property type="component" value="Unassembled WGS sequence"/>
</dbReference>
<evidence type="ECO:0008006" key="4">
    <source>
        <dbReference type="Google" id="ProtNLM"/>
    </source>
</evidence>
<proteinExistence type="predicted"/>
<organism evidence="2 3">
    <name type="scientific">Polyangium spumosum</name>
    <dbReference type="NCBI Taxonomy" id="889282"/>
    <lineage>
        <taxon>Bacteria</taxon>
        <taxon>Pseudomonadati</taxon>
        <taxon>Myxococcota</taxon>
        <taxon>Polyangia</taxon>
        <taxon>Polyangiales</taxon>
        <taxon>Polyangiaceae</taxon>
        <taxon>Polyangium</taxon>
    </lineage>
</organism>
<dbReference type="RefSeq" id="WP_153825336.1">
    <property type="nucleotide sequence ID" value="NZ_WJIE01000039.1"/>
</dbReference>
<dbReference type="EMBL" id="WJIE01000039">
    <property type="protein sequence ID" value="MRG98570.1"/>
    <property type="molecule type" value="Genomic_DNA"/>
</dbReference>
<gene>
    <name evidence="2" type="ORF">GF068_42660</name>
</gene>
<evidence type="ECO:0000313" key="3">
    <source>
        <dbReference type="Proteomes" id="UP000440224"/>
    </source>
</evidence>
<reference evidence="2 3" key="1">
    <citation type="submission" date="2019-10" db="EMBL/GenBank/DDBJ databases">
        <title>A soil myxobacterium in the family Polyangiaceae.</title>
        <authorList>
            <person name="Li Y."/>
            <person name="Wang J."/>
        </authorList>
    </citation>
    <scope>NUCLEOTIDE SEQUENCE [LARGE SCALE GENOMIC DNA]</scope>
    <source>
        <strain evidence="2 3">DSM 14734</strain>
    </source>
</reference>
<sequence length="190" mass="19461">MSPWRVALLSMIGMVTTAVAVYKLTPQQPPPTSPAATPSAVDELPDEPSVVDELPPVPPSVTAAPDAPQRVPAEQRAAPAPSLTSAPQRVPTEQRAAPAPLPAAPVSTIPPAVAASSGAPAGLAPELGTLVAVAVGGSCEFSVDGQSITSSTTLRLKLPPGAHVVECGSRTRIVTIRNRETKMAFFNLKK</sequence>